<proteinExistence type="predicted"/>
<protein>
    <submittedName>
        <fullName evidence="2">Uncharacterized protein</fullName>
    </submittedName>
</protein>
<feature type="compositionally biased region" description="Basic and acidic residues" evidence="1">
    <location>
        <begin position="267"/>
        <end position="277"/>
    </location>
</feature>
<feature type="region of interest" description="Disordered" evidence="1">
    <location>
        <begin position="328"/>
        <end position="364"/>
    </location>
</feature>
<evidence type="ECO:0000256" key="1">
    <source>
        <dbReference type="SAM" id="MobiDB-lite"/>
    </source>
</evidence>
<keyword evidence="3" id="KW-1185">Reference proteome</keyword>
<feature type="region of interest" description="Disordered" evidence="1">
    <location>
        <begin position="264"/>
        <end position="303"/>
    </location>
</feature>
<sequence length="878" mass="95785">MLPPGGGQDWWIAARPLSGAPTPQVAGRSGTFEARNGHLSDDLADFVCRFAAVGPVPSMSPVQHTQDGERDGARGSDPAQAAVRDALLDDVDNRGLDPAIERTHLVGPGGALGGYVAEVLADVDVQQRVVAGVAVHHCGHELSQLADRADRRGGDAAGEVGVRLEDRPHDLVEHLLLGREIIIERGTIDAEFGRHRTDAGGLVAHAVEDADRRLHHFLAAIGIGRTGVLVGRTSALADRRAAELDRQGLGQSLDAGLGRGIIGFTQRTERRDTREVDDPSPSRGAHVRQDGATQEENRPQIDVDDRLPIVERHLAECPIAQDTRVVDENRRRTEPSGNLVDGGDDRSLIGDVGGHRDGPATGRLHRGDGVCASVRVEAQHRLRLFGQQELARTARGGGGYIGSVDDQDVARDLEPRQPLRDHRLQRQRIDVGARPPDDERHADLAHPVVGNRHDIGLNDVGMGGQQVLHLGRQHLLAAAAVRLLRPTDERDIAVVIDPAEIAGPQPSFGIEGRGGCIRFVVIAARHARPPCQQFAHLSGRAFAARDGIDDPIRDQPAAQRWVSRRADVALAAVGRQQPLQRIVRPGHGGRRGRLGHAIAGGDLVDAEHLVDRLPDPFRRAAPRRQHGLPRRQIIGALLRRIEDRQRHGRHQQRIRCAVALDRLQRVMGIETELRHDRSADEGHRQQALHIAEDMVHRQREDDASPVLERARIGSAEGRPHQHVVRQLDALGRTGRARGVDDVTIGARRDLGQRPGRALQCRQRQHTRARPTFAGGEDDDAAQPGQRAAAAAAFPSRSDLVQRLQIIDVAEAIHRDQHHAVGLFQDVAQLVTAVEDVDRHRDRADPRDSIFERYEFGVIGHHHRDLLAGGDALCDQPGG</sequence>
<reference evidence="2 3" key="1">
    <citation type="journal article" date="2017" name="Curr. Biol.">
        <title>Genome architecture and evolution of a unichromosomal asexual nematode.</title>
        <authorList>
            <person name="Fradin H."/>
            <person name="Zegar C."/>
            <person name="Gutwein M."/>
            <person name="Lucas J."/>
            <person name="Kovtun M."/>
            <person name="Corcoran D."/>
            <person name="Baugh L.R."/>
            <person name="Kiontke K."/>
            <person name="Gunsalus K."/>
            <person name="Fitch D.H."/>
            <person name="Piano F."/>
        </authorList>
    </citation>
    <scope>NUCLEOTIDE SEQUENCE [LARGE SCALE GENOMIC DNA]</scope>
    <source>
        <strain evidence="2">PF1309</strain>
    </source>
</reference>
<dbReference type="AlphaFoldDB" id="A0A2A2K1S5"/>
<dbReference type="Proteomes" id="UP000218231">
    <property type="component" value="Unassembled WGS sequence"/>
</dbReference>
<name>A0A2A2K1S5_9BILA</name>
<dbReference type="EMBL" id="LIAE01009882">
    <property type="protein sequence ID" value="PAV67833.1"/>
    <property type="molecule type" value="Genomic_DNA"/>
</dbReference>
<evidence type="ECO:0000313" key="3">
    <source>
        <dbReference type="Proteomes" id="UP000218231"/>
    </source>
</evidence>
<evidence type="ECO:0000313" key="2">
    <source>
        <dbReference type="EMBL" id="PAV67833.1"/>
    </source>
</evidence>
<feature type="compositionally biased region" description="Basic and acidic residues" evidence="1">
    <location>
        <begin position="343"/>
        <end position="358"/>
    </location>
</feature>
<accession>A0A2A2K1S5</accession>
<feature type="region of interest" description="Disordered" evidence="1">
    <location>
        <begin position="753"/>
        <end position="782"/>
    </location>
</feature>
<gene>
    <name evidence="2" type="ORF">WR25_02703</name>
</gene>
<comment type="caution">
    <text evidence="2">The sequence shown here is derived from an EMBL/GenBank/DDBJ whole genome shotgun (WGS) entry which is preliminary data.</text>
</comment>
<organism evidence="2 3">
    <name type="scientific">Diploscapter pachys</name>
    <dbReference type="NCBI Taxonomy" id="2018661"/>
    <lineage>
        <taxon>Eukaryota</taxon>
        <taxon>Metazoa</taxon>
        <taxon>Ecdysozoa</taxon>
        <taxon>Nematoda</taxon>
        <taxon>Chromadorea</taxon>
        <taxon>Rhabditida</taxon>
        <taxon>Rhabditina</taxon>
        <taxon>Rhabditomorpha</taxon>
        <taxon>Rhabditoidea</taxon>
        <taxon>Rhabditidae</taxon>
        <taxon>Diploscapter</taxon>
    </lineage>
</organism>
<feature type="region of interest" description="Disordered" evidence="1">
    <location>
        <begin position="57"/>
        <end position="80"/>
    </location>
</feature>